<reference evidence="2 3" key="1">
    <citation type="submission" date="2019-08" db="EMBL/GenBank/DDBJ databases">
        <title>Pelomicrobium methylotrophicum gen. nov., sp. nov. a moderately thermophilic, facultatively anaerobic, lithoautotrophic and methylotrophic bacterium isolated from a terrestrial mud volcano.</title>
        <authorList>
            <person name="Slobodkina G.B."/>
            <person name="Merkel A.Y."/>
            <person name="Slobodkin A.I."/>
        </authorList>
    </citation>
    <scope>NUCLEOTIDE SEQUENCE [LARGE SCALE GENOMIC DNA]</scope>
    <source>
        <strain evidence="2 3">SM250</strain>
    </source>
</reference>
<evidence type="ECO:0000313" key="2">
    <source>
        <dbReference type="EMBL" id="TXF11735.1"/>
    </source>
</evidence>
<dbReference type="PANTHER" id="PTHR30217:SF11">
    <property type="entry name" value="UBIQUINONE BIOSYNTHESIS PROTEIN UBIV"/>
    <property type="match status" value="1"/>
</dbReference>
<keyword evidence="1" id="KW-0408">Iron</keyword>
<feature type="binding site" evidence="1">
    <location>
        <position position="174"/>
    </location>
    <ligand>
        <name>[4Fe-4S] cluster</name>
        <dbReference type="ChEBI" id="CHEBI:49883"/>
    </ligand>
</feature>
<dbReference type="FunCoup" id="A0A5C7EI89">
    <property type="interactions" value="51"/>
</dbReference>
<sequence length="299" mass="32823">MKLTLGPVLYAWSAERLRAFYAKVAAAPVDVVYLGETVCSRRHSLRLPDWLDLAEQLTDAGKEVVLSTQTLVESESDLKALRRLTTNGRFLVEANDMAAVSLLASRVPFVAGPHLNVYNPATLAVLADLGVRRWVAPVELSRAALAALLPQRPDGVETEILVYGRLPLAFSARCFTARHHNLQKDDCRFRCLDDPEGLLLRTQEGRPFLVLNGVQTLSAHVLNLLPALEALRALGVDLVRLSPQARHTIRIVEIFRSVLDGSLDTQAGLAAIEPLMPAPACDGYWRGEAGMEWHARALA</sequence>
<comment type="pathway">
    <text evidence="1">Cofactor biosynthesis; ubiquinone biosynthesis.</text>
</comment>
<dbReference type="GO" id="GO:0051539">
    <property type="term" value="F:4 iron, 4 sulfur cluster binding"/>
    <property type="evidence" value="ECO:0007669"/>
    <property type="project" value="UniProtKB-UniRule"/>
</dbReference>
<gene>
    <name evidence="1" type="primary">ubiV</name>
    <name evidence="2" type="ORF">FR698_09215</name>
</gene>
<dbReference type="AlphaFoldDB" id="A0A5C7EI89"/>
<dbReference type="NCBIfam" id="NF011991">
    <property type="entry name" value="PRK15447.1"/>
    <property type="match status" value="1"/>
</dbReference>
<dbReference type="Pfam" id="PF01136">
    <property type="entry name" value="Peptidase_U32"/>
    <property type="match status" value="1"/>
</dbReference>
<dbReference type="Proteomes" id="UP000321201">
    <property type="component" value="Unassembled WGS sequence"/>
</dbReference>
<comment type="similarity">
    <text evidence="1">Belongs to the peptidase U32 family. UbiV subfamily.</text>
</comment>
<dbReference type="PANTHER" id="PTHR30217">
    <property type="entry name" value="PEPTIDASE U32 FAMILY"/>
    <property type="match status" value="1"/>
</dbReference>
<feature type="binding site" evidence="1">
    <location>
        <position position="187"/>
    </location>
    <ligand>
        <name>[4Fe-4S] cluster</name>
        <dbReference type="ChEBI" id="CHEBI:49883"/>
    </ligand>
</feature>
<evidence type="ECO:0000256" key="1">
    <source>
        <dbReference type="HAMAP-Rule" id="MF_02233"/>
    </source>
</evidence>
<accession>A0A5C7EI89</accession>
<dbReference type="HAMAP" id="MF_02233">
    <property type="entry name" value="UbiV"/>
    <property type="match status" value="1"/>
</dbReference>
<keyword evidence="1" id="KW-0411">Iron-sulfur</keyword>
<organism evidence="2 3">
    <name type="scientific">Pelomicrobium methylotrophicum</name>
    <dbReference type="NCBI Taxonomy" id="2602750"/>
    <lineage>
        <taxon>Bacteria</taxon>
        <taxon>Pseudomonadati</taxon>
        <taxon>Pseudomonadota</taxon>
        <taxon>Hydrogenophilia</taxon>
        <taxon>Hydrogenophilia incertae sedis</taxon>
        <taxon>Pelomicrobium</taxon>
    </lineage>
</organism>
<comment type="function">
    <text evidence="1">Required for O(2)-independent ubiquinone (coenzyme Q) biosynthesis. Together with UbiU, is essential for the C6-hydroxylation reaction in the oxygen-independent ubiquinone biosynthesis pathway.</text>
</comment>
<dbReference type="InterPro" id="IPR001539">
    <property type="entry name" value="Peptidase_U32"/>
</dbReference>
<dbReference type="GO" id="GO:0006744">
    <property type="term" value="P:ubiquinone biosynthetic process"/>
    <property type="evidence" value="ECO:0007669"/>
    <property type="project" value="UniProtKB-UniRule"/>
</dbReference>
<keyword evidence="1" id="KW-0479">Metal-binding</keyword>
<dbReference type="InterPro" id="IPR043693">
    <property type="entry name" value="UbiV"/>
</dbReference>
<dbReference type="OrthoDB" id="8523349at2"/>
<feature type="binding site" evidence="1">
    <location>
        <position position="39"/>
    </location>
    <ligand>
        <name>[4Fe-4S] cluster</name>
        <dbReference type="ChEBI" id="CHEBI:49883"/>
    </ligand>
</feature>
<comment type="cofactor">
    <cofactor evidence="1">
        <name>[4Fe-4S] cluster</name>
        <dbReference type="ChEBI" id="CHEBI:49883"/>
    </cofactor>
</comment>
<keyword evidence="1" id="KW-0004">4Fe-4S</keyword>
<dbReference type="UniPathway" id="UPA00232"/>
<keyword evidence="3" id="KW-1185">Reference proteome</keyword>
<keyword evidence="1" id="KW-0831">Ubiquinone biosynthesis</keyword>
<proteinExistence type="inferred from homology"/>
<dbReference type="GO" id="GO:0046872">
    <property type="term" value="F:metal ion binding"/>
    <property type="evidence" value="ECO:0007669"/>
    <property type="project" value="UniProtKB-KW"/>
</dbReference>
<dbReference type="RefSeq" id="WP_147799906.1">
    <property type="nucleotide sequence ID" value="NZ_VPFL01000011.1"/>
</dbReference>
<comment type="subunit">
    <text evidence="1">Forms a heterodimer with UbiU.</text>
</comment>
<protein>
    <recommendedName>
        <fullName evidence="1">Ubiquinone biosynthesis protein UbiV</fullName>
    </recommendedName>
</protein>
<feature type="binding site" evidence="1">
    <location>
        <position position="191"/>
    </location>
    <ligand>
        <name>[4Fe-4S] cluster</name>
        <dbReference type="ChEBI" id="CHEBI:49883"/>
    </ligand>
</feature>
<name>A0A5C7EI89_9PROT</name>
<dbReference type="InParanoid" id="A0A5C7EI89"/>
<evidence type="ECO:0000313" key="3">
    <source>
        <dbReference type="Proteomes" id="UP000321201"/>
    </source>
</evidence>
<dbReference type="InterPro" id="IPR051454">
    <property type="entry name" value="RNA/ubiquinone_mod_enzymes"/>
</dbReference>
<dbReference type="EMBL" id="VPFL01000011">
    <property type="protein sequence ID" value="TXF11735.1"/>
    <property type="molecule type" value="Genomic_DNA"/>
</dbReference>
<comment type="caution">
    <text evidence="2">The sequence shown here is derived from an EMBL/GenBank/DDBJ whole genome shotgun (WGS) entry which is preliminary data.</text>
</comment>